<evidence type="ECO:0000256" key="4">
    <source>
        <dbReference type="ARBA" id="ARBA00022827"/>
    </source>
</evidence>
<keyword evidence="6" id="KW-0560">Oxidoreductase</keyword>
<evidence type="ECO:0000313" key="8">
    <source>
        <dbReference type="EMBL" id="CAG8978515.1"/>
    </source>
</evidence>
<evidence type="ECO:0000256" key="3">
    <source>
        <dbReference type="ARBA" id="ARBA00022630"/>
    </source>
</evidence>
<evidence type="ECO:0000256" key="1">
    <source>
        <dbReference type="ARBA" id="ARBA00001974"/>
    </source>
</evidence>
<dbReference type="OrthoDB" id="66881at2759"/>
<dbReference type="EMBL" id="CAJVRM010000262">
    <property type="protein sequence ID" value="CAG8978515.1"/>
    <property type="molecule type" value="Genomic_DNA"/>
</dbReference>
<protein>
    <recommendedName>
        <fullName evidence="10">Thiol-specific monooxygenase</fullName>
    </recommendedName>
</protein>
<dbReference type="PANTHER" id="PTHR23023">
    <property type="entry name" value="DIMETHYLANILINE MONOOXYGENASE"/>
    <property type="match status" value="1"/>
</dbReference>
<dbReference type="AlphaFoldDB" id="A0A9N9LNH2"/>
<accession>A0A9N9LNH2</accession>
<dbReference type="PRINTS" id="PR00370">
    <property type="entry name" value="FMOXYGENASE"/>
</dbReference>
<dbReference type="InterPro" id="IPR036188">
    <property type="entry name" value="FAD/NAD-bd_sf"/>
</dbReference>
<dbReference type="InterPro" id="IPR050346">
    <property type="entry name" value="FMO-like"/>
</dbReference>
<keyword evidence="5" id="KW-0521">NADP</keyword>
<proteinExistence type="inferred from homology"/>
<dbReference type="InterPro" id="IPR000960">
    <property type="entry name" value="Flavin_mOase"/>
</dbReference>
<dbReference type="FunFam" id="3.50.50.60:FF:000138">
    <property type="entry name" value="Flavin-containing monooxygenase"/>
    <property type="match status" value="1"/>
</dbReference>
<gene>
    <name evidence="8" type="ORF">HYALB_00005091</name>
</gene>
<keyword evidence="9" id="KW-1185">Reference proteome</keyword>
<organism evidence="8 9">
    <name type="scientific">Hymenoscyphus albidus</name>
    <dbReference type="NCBI Taxonomy" id="595503"/>
    <lineage>
        <taxon>Eukaryota</taxon>
        <taxon>Fungi</taxon>
        <taxon>Dikarya</taxon>
        <taxon>Ascomycota</taxon>
        <taxon>Pezizomycotina</taxon>
        <taxon>Leotiomycetes</taxon>
        <taxon>Helotiales</taxon>
        <taxon>Helotiaceae</taxon>
        <taxon>Hymenoscyphus</taxon>
    </lineage>
</organism>
<dbReference type="Pfam" id="PF00743">
    <property type="entry name" value="FMO-like"/>
    <property type="match status" value="2"/>
</dbReference>
<keyword evidence="7" id="KW-0503">Monooxygenase</keyword>
<name>A0A9N9LNH2_9HELO</name>
<dbReference type="Pfam" id="PF13450">
    <property type="entry name" value="NAD_binding_8"/>
    <property type="match status" value="1"/>
</dbReference>
<dbReference type="InterPro" id="IPR020946">
    <property type="entry name" value="Flavin_mOase-like"/>
</dbReference>
<sequence>MVSSSPPPGPFNIQKIAIIGAGPTGLAAAKYLLAEKCFSQIDIFEQQAEVGGVWNYTSIPSERVSVPSNNPHVPPDPPIWPDDGTEGAPLFSNPMYEKLNTNIPKNIMKFSDLAFEEGSLLFPTREDVQSGEVKVRGYDAVICANGHYSIPYIPDVPGIEDFNKKYPDVITHSKIYRKPEGFKGKKVIVCGSGPSGQDIGTQIATVCQQPLLNSVTTPQSDAKKGQEEVSHIAEYLIDERAVRFTNGRVEKNIDAVVYCTGYLYGYHFLESLSPPLVTTGRRVLGAYKHLFDIYHPTLAFTALMYKVIPFPVSEAQGAVVAKVWANKLALPGAEEMERWEEERVREVGEGRPFHVMGYPADVEYLNGLCEWVRSADGNEGKEPPFWGDREVFIRKVYVKMKERFEEAGGTARTMEELGYVFEPEESRESG</sequence>
<dbReference type="Proteomes" id="UP000701801">
    <property type="component" value="Unassembled WGS sequence"/>
</dbReference>
<reference evidence="8" key="1">
    <citation type="submission" date="2021-07" db="EMBL/GenBank/DDBJ databases">
        <authorList>
            <person name="Durling M."/>
        </authorList>
    </citation>
    <scope>NUCLEOTIDE SEQUENCE</scope>
</reference>
<evidence type="ECO:0000256" key="6">
    <source>
        <dbReference type="ARBA" id="ARBA00023002"/>
    </source>
</evidence>
<keyword evidence="3" id="KW-0285">Flavoprotein</keyword>
<dbReference type="GO" id="GO:0050661">
    <property type="term" value="F:NADP binding"/>
    <property type="evidence" value="ECO:0007669"/>
    <property type="project" value="InterPro"/>
</dbReference>
<dbReference type="SUPFAM" id="SSF51905">
    <property type="entry name" value="FAD/NAD(P)-binding domain"/>
    <property type="match status" value="2"/>
</dbReference>
<comment type="cofactor">
    <cofactor evidence="1">
        <name>FAD</name>
        <dbReference type="ChEBI" id="CHEBI:57692"/>
    </cofactor>
</comment>
<dbReference type="Gene3D" id="3.50.50.60">
    <property type="entry name" value="FAD/NAD(P)-binding domain"/>
    <property type="match status" value="3"/>
</dbReference>
<comment type="similarity">
    <text evidence="2">Belongs to the FMO family.</text>
</comment>
<evidence type="ECO:0000256" key="7">
    <source>
        <dbReference type="ARBA" id="ARBA00023033"/>
    </source>
</evidence>
<evidence type="ECO:0008006" key="10">
    <source>
        <dbReference type="Google" id="ProtNLM"/>
    </source>
</evidence>
<evidence type="ECO:0000256" key="5">
    <source>
        <dbReference type="ARBA" id="ARBA00022857"/>
    </source>
</evidence>
<keyword evidence="4" id="KW-0274">FAD</keyword>
<dbReference type="GO" id="GO:0050660">
    <property type="term" value="F:flavin adenine dinucleotide binding"/>
    <property type="evidence" value="ECO:0007669"/>
    <property type="project" value="InterPro"/>
</dbReference>
<dbReference type="GO" id="GO:0004499">
    <property type="term" value="F:N,N-dimethylaniline monooxygenase activity"/>
    <property type="evidence" value="ECO:0007669"/>
    <property type="project" value="InterPro"/>
</dbReference>
<evidence type="ECO:0000313" key="9">
    <source>
        <dbReference type="Proteomes" id="UP000701801"/>
    </source>
</evidence>
<comment type="caution">
    <text evidence="8">The sequence shown here is derived from an EMBL/GenBank/DDBJ whole genome shotgun (WGS) entry which is preliminary data.</text>
</comment>
<evidence type="ECO:0000256" key="2">
    <source>
        <dbReference type="ARBA" id="ARBA00009183"/>
    </source>
</evidence>